<sequence length="385" mass="42019">MIDPVVGRYLKLGLRLGRHDEGIVDAYFGPAGLAAEVDAEELTEPAALVDEADALMSELPDGWLRDQVVALRVSAGGLAGERRSYADEVDGCYGVRPEHTDESVFAQAHECLDELLPGSGSLADRFERWRAATVVPPEQIERLTRAVIDEARTQTRELVDLPEGESLELDFVSGVSWSGYNTYLGGLRGQISINVGQPLPAMDLLLTALHETYPGHQAERSCHEHHLVRGRGLLEETLVLGPAPQAVVSEGIGQLAPHVLLAGDGGERFAATLHDAGIPIDLTRELAIVKAREPLRWVEVNAALMLHQHGATLADTRSYIERWAALSPDLATTVAQYVDDPSSRTYVINYPAGLKLVGDYVNHNPAKFRRLLTEQIRITDLTTNP</sequence>
<gene>
    <name evidence="1" type="ordered locus">Kfla_1972</name>
</gene>
<evidence type="ECO:0000313" key="1">
    <source>
        <dbReference type="EMBL" id="ADB31064.1"/>
    </source>
</evidence>
<dbReference type="eggNOG" id="COG4805">
    <property type="taxonomic scope" value="Bacteria"/>
</dbReference>
<accession>D2PQT1</accession>
<reference evidence="2" key="1">
    <citation type="submission" date="2009-09" db="EMBL/GenBank/DDBJ databases">
        <title>The complete genome of Kribbella flavida DSM 17836.</title>
        <authorList>
            <consortium name="US DOE Joint Genome Institute (JGI-PGF)"/>
            <person name="Lucas S."/>
            <person name="Copeland A."/>
            <person name="Lapidus A."/>
            <person name="Glavina del Rio T."/>
            <person name="Dalin E."/>
            <person name="Tice H."/>
            <person name="Bruce D."/>
            <person name="Goodwin L."/>
            <person name="Pitluck S."/>
            <person name="Kyrpides N."/>
            <person name="Mavromatis K."/>
            <person name="Ivanova N."/>
            <person name="Saunders E."/>
            <person name="Brettin T."/>
            <person name="Detter J.C."/>
            <person name="Han C."/>
            <person name="Larimer F."/>
            <person name="Land M."/>
            <person name="Hauser L."/>
            <person name="Markowitz V."/>
            <person name="Cheng J.-F."/>
            <person name="Hugenholtz P."/>
            <person name="Woyke T."/>
            <person name="Wu D."/>
            <person name="Pukall R."/>
            <person name="Klenk H.-P."/>
            <person name="Eisen J.A."/>
        </authorList>
    </citation>
    <scope>NUCLEOTIDE SEQUENCE [LARGE SCALE GENOMIC DNA]</scope>
    <source>
        <strain evidence="2">DSM 17836 / JCM 10339 / NBRC 14399</strain>
    </source>
</reference>
<organism evidence="1 2">
    <name type="scientific">Kribbella flavida (strain DSM 17836 / JCM 10339 / NBRC 14399)</name>
    <dbReference type="NCBI Taxonomy" id="479435"/>
    <lineage>
        <taxon>Bacteria</taxon>
        <taxon>Bacillati</taxon>
        <taxon>Actinomycetota</taxon>
        <taxon>Actinomycetes</taxon>
        <taxon>Propionibacteriales</taxon>
        <taxon>Kribbellaceae</taxon>
        <taxon>Kribbella</taxon>
    </lineage>
</organism>
<reference evidence="1 2" key="2">
    <citation type="journal article" date="2010" name="Stand. Genomic Sci.">
        <title>Complete genome sequence of Kribbella flavida type strain (IFO 14399).</title>
        <authorList>
            <person name="Pukall R."/>
            <person name="Lapidus A."/>
            <person name="Glavina Del Rio T."/>
            <person name="Copeland A."/>
            <person name="Tice H."/>
            <person name="Cheng J.-F."/>
            <person name="Lucas S."/>
            <person name="Chen F."/>
            <person name="Nolan M."/>
            <person name="LaButti K."/>
            <person name="Pati A."/>
            <person name="Ivanova N."/>
            <person name="Mavrommatis K."/>
            <person name="Mikhailova N."/>
            <person name="Pitluck S."/>
            <person name="Bruce D."/>
            <person name="Goodwin L."/>
            <person name="Land M."/>
            <person name="Hauser L."/>
            <person name="Chang Y.-J."/>
            <person name="Jeffries C.D."/>
            <person name="Chen A."/>
            <person name="Palaniappan K."/>
            <person name="Chain P."/>
            <person name="Rohde M."/>
            <person name="Goeker M."/>
            <person name="Bristow J."/>
            <person name="Eisen J.A."/>
            <person name="Markowitz V."/>
            <person name="Hugenholtz P."/>
            <person name="Kyrpides N.C."/>
            <person name="Klenk H.-P."/>
            <person name="Brettin T."/>
        </authorList>
    </citation>
    <scope>NUCLEOTIDE SEQUENCE [LARGE SCALE GENOMIC DNA]</scope>
    <source>
        <strain evidence="2">DSM 17836 / JCM 10339 / NBRC 14399</strain>
    </source>
</reference>
<keyword evidence="2" id="KW-1185">Reference proteome</keyword>
<dbReference type="OrthoDB" id="140419at2"/>
<dbReference type="HOGENOM" id="CLU_053994_0_0_11"/>
<dbReference type="Proteomes" id="UP000007967">
    <property type="component" value="Chromosome"/>
</dbReference>
<evidence type="ECO:0008006" key="3">
    <source>
        <dbReference type="Google" id="ProtNLM"/>
    </source>
</evidence>
<evidence type="ECO:0000313" key="2">
    <source>
        <dbReference type="Proteomes" id="UP000007967"/>
    </source>
</evidence>
<dbReference type="EMBL" id="CP001736">
    <property type="protein sequence ID" value="ADB31064.1"/>
    <property type="molecule type" value="Genomic_DNA"/>
</dbReference>
<dbReference type="AlphaFoldDB" id="D2PQT1"/>
<proteinExistence type="predicted"/>
<protein>
    <recommendedName>
        <fullName evidence="3">DUF885 domain-containing protein</fullName>
    </recommendedName>
</protein>
<dbReference type="KEGG" id="kfl:Kfla_1972"/>
<dbReference type="RefSeq" id="WP_012919620.1">
    <property type="nucleotide sequence ID" value="NC_013729.1"/>
</dbReference>
<name>D2PQT1_KRIFD</name>
<dbReference type="STRING" id="479435.Kfla_1972"/>